<evidence type="ECO:0000313" key="4">
    <source>
        <dbReference type="EMBL" id="MBF4691728.1"/>
    </source>
</evidence>
<dbReference type="EMBL" id="JADKNH010000001">
    <property type="protein sequence ID" value="MBF4691728.1"/>
    <property type="molecule type" value="Genomic_DNA"/>
</dbReference>
<feature type="compositionally biased region" description="Basic and acidic residues" evidence="2">
    <location>
        <begin position="111"/>
        <end position="144"/>
    </location>
</feature>
<name>A0ABR9ZNM4_9FIRM</name>
<organism evidence="4 5">
    <name type="scientific">Fusibacter ferrireducens</name>
    <dbReference type="NCBI Taxonomy" id="2785058"/>
    <lineage>
        <taxon>Bacteria</taxon>
        <taxon>Bacillati</taxon>
        <taxon>Bacillota</taxon>
        <taxon>Clostridia</taxon>
        <taxon>Eubacteriales</taxon>
        <taxon>Eubacteriales Family XII. Incertae Sedis</taxon>
        <taxon>Fusibacter</taxon>
    </lineage>
</organism>
<comment type="caution">
    <text evidence="4">The sequence shown here is derived from an EMBL/GenBank/DDBJ whole genome shotgun (WGS) entry which is preliminary data.</text>
</comment>
<feature type="compositionally biased region" description="Basic and acidic residues" evidence="2">
    <location>
        <begin position="351"/>
        <end position="362"/>
    </location>
</feature>
<keyword evidence="4" id="KW-0282">Flagellum</keyword>
<keyword evidence="5" id="KW-1185">Reference proteome</keyword>
<dbReference type="RefSeq" id="WP_194699970.1">
    <property type="nucleotide sequence ID" value="NZ_JADKNH010000001.1"/>
</dbReference>
<evidence type="ECO:0000313" key="5">
    <source>
        <dbReference type="Proteomes" id="UP000614200"/>
    </source>
</evidence>
<protein>
    <submittedName>
        <fullName evidence="4">Flagellar hook-length control protein FliK</fullName>
    </submittedName>
</protein>
<evidence type="ECO:0000256" key="1">
    <source>
        <dbReference type="SAM" id="Coils"/>
    </source>
</evidence>
<dbReference type="Gene3D" id="3.30.750.140">
    <property type="match status" value="1"/>
</dbReference>
<evidence type="ECO:0000259" key="3">
    <source>
        <dbReference type="Pfam" id="PF02120"/>
    </source>
</evidence>
<keyword evidence="4" id="KW-0969">Cilium</keyword>
<proteinExistence type="predicted"/>
<dbReference type="Pfam" id="PF02120">
    <property type="entry name" value="Flg_hook"/>
    <property type="match status" value="1"/>
</dbReference>
<dbReference type="Proteomes" id="UP000614200">
    <property type="component" value="Unassembled WGS sequence"/>
</dbReference>
<feature type="domain" description="Flagellar hook-length control protein-like C-terminal" evidence="3">
    <location>
        <begin position="431"/>
        <end position="506"/>
    </location>
</feature>
<dbReference type="CDD" id="cd17470">
    <property type="entry name" value="T3SS_Flik_C"/>
    <property type="match status" value="1"/>
</dbReference>
<dbReference type="InterPro" id="IPR038610">
    <property type="entry name" value="FliK-like_C_sf"/>
</dbReference>
<keyword evidence="1" id="KW-0175">Coiled coil</keyword>
<gene>
    <name evidence="4" type="ORF">ISU02_01285</name>
</gene>
<feature type="coiled-coil region" evidence="1">
    <location>
        <begin position="147"/>
        <end position="185"/>
    </location>
</feature>
<dbReference type="InterPro" id="IPR021136">
    <property type="entry name" value="Flagellar_hook_control-like_C"/>
</dbReference>
<accession>A0ABR9ZNM4</accession>
<feature type="compositionally biased region" description="Basic and acidic residues" evidence="2">
    <location>
        <begin position="85"/>
        <end position="97"/>
    </location>
</feature>
<sequence length="556" mass="61168">MYTRELQNNMSILNLFKQTGQDNKEIKTTNFSDIIGKKYQNSALLNQNSVSFYNKQADHMSKSTFKTMNSNQYQKNTESLNGNKPYDDDVKNVKLDVKPNVATVANPDVKSNTKSDAKSDTKADSTHSKTDVKATESKDSKTNDLDVDEAQAAKDSLAEKLKVTAEELDQLMALLDLDLTELQQLVNSEMVRVELLQDVCTTLSQIEISSSLDGASHPDKTLVDKLASQLKSLMTSLQNQQTGINEGPDNSVNKFIEKLETLLNPTDQSDEKMADEQATQGVVLSEEETQMLSDKIRNLMDKSVDKFSDSEVKASTAKADAQSVSQPETGVKTESVEKIISSKPMDMSADDNSKGNASEHKAEQLETVVSVSNEGDLVVTKGNSETGSAFDQIILKQSSSITHGTQTSASATLRSSIFSQIMDAVQTNIKLDENGSHMLMKLNPEQLGSVELKLSIHKGVVLAEINVENEMVKATVESNLDDLKQSLSQKGYQLNQINVSIDSGKKEQEQQFAFNKGAKPKRGLAVEEVGDLEALHLENANYRDDPYDTSTINYYA</sequence>
<feature type="region of interest" description="Disordered" evidence="2">
    <location>
        <begin position="315"/>
        <end position="362"/>
    </location>
</feature>
<reference evidence="4 5" key="1">
    <citation type="submission" date="2020-11" db="EMBL/GenBank/DDBJ databases">
        <title>Fusibacter basophilias sp. nov.</title>
        <authorList>
            <person name="Qiu D."/>
        </authorList>
    </citation>
    <scope>NUCLEOTIDE SEQUENCE [LARGE SCALE GENOMIC DNA]</scope>
    <source>
        <strain evidence="4 5">Q10-2</strain>
    </source>
</reference>
<feature type="region of interest" description="Disordered" evidence="2">
    <location>
        <begin position="64"/>
        <end position="147"/>
    </location>
</feature>
<evidence type="ECO:0000256" key="2">
    <source>
        <dbReference type="SAM" id="MobiDB-lite"/>
    </source>
</evidence>
<feature type="compositionally biased region" description="Polar residues" evidence="2">
    <location>
        <begin position="64"/>
        <end position="82"/>
    </location>
</feature>
<keyword evidence="4" id="KW-0966">Cell projection</keyword>